<keyword evidence="4" id="KW-1185">Reference proteome</keyword>
<dbReference type="eggNOG" id="ENOG5032X90">
    <property type="taxonomic scope" value="Bacteria"/>
</dbReference>
<feature type="domain" description="Phasin" evidence="2">
    <location>
        <begin position="8"/>
        <end position="105"/>
    </location>
</feature>
<evidence type="ECO:0000313" key="4">
    <source>
        <dbReference type="Proteomes" id="UP000014463"/>
    </source>
</evidence>
<evidence type="ECO:0000259" key="2">
    <source>
        <dbReference type="Pfam" id="PF09361"/>
    </source>
</evidence>
<dbReference type="InterPro" id="IPR014176">
    <property type="entry name" value="Phasin_subfam-3"/>
</dbReference>
<feature type="compositionally biased region" description="Low complexity" evidence="1">
    <location>
        <begin position="110"/>
        <end position="159"/>
    </location>
</feature>
<name>S2L874_LITA3</name>
<feature type="compositionally biased region" description="Basic and acidic residues" evidence="1">
    <location>
        <begin position="160"/>
        <end position="171"/>
    </location>
</feature>
<protein>
    <recommendedName>
        <fullName evidence="2">Phasin domain-containing protein</fullName>
    </recommendedName>
</protein>
<sequence>MQDKMFDAFTEQTRNFFEPMRKLNGLMLDNMEKMTQYQLESMKRYSQLGTERVRDASEIKDAEDLRDFGTRQAAIMNELSKQMLEDARAMTELSMQFKSEMDKLFVETGQQTAEQTTAAAKAAKPEPATAASARATATKAESTKTATTKSEPAKATVKPEPAKAEETKPEPAKATPTKTSSQSTRKNS</sequence>
<evidence type="ECO:0000256" key="1">
    <source>
        <dbReference type="SAM" id="MobiDB-lite"/>
    </source>
</evidence>
<proteinExistence type="predicted"/>
<reference evidence="3 4" key="1">
    <citation type="journal article" date="2013" name="Genome Announc.">
        <title>Draft genome sequence of the moderately halophilic gammaproteobacterium Halomonas anticariensis FP35.</title>
        <authorList>
            <person name="Tahrioui A."/>
            <person name="Quesada E."/>
            <person name="Llamas I."/>
        </authorList>
    </citation>
    <scope>NUCLEOTIDE SEQUENCE [LARGE SCALE GENOMIC DNA]</scope>
    <source>
        <strain evidence="4">DSM 16096 / CECT 5854 / LMG 22089 / FP35</strain>
    </source>
</reference>
<dbReference type="OrthoDB" id="6197742at2"/>
<feature type="region of interest" description="Disordered" evidence="1">
    <location>
        <begin position="106"/>
        <end position="188"/>
    </location>
</feature>
<dbReference type="EMBL" id="ASTJ01000037">
    <property type="protein sequence ID" value="EPC00946.1"/>
    <property type="molecule type" value="Genomic_DNA"/>
</dbReference>
<comment type="caution">
    <text evidence="3">The sequence shown here is derived from an EMBL/GenBank/DDBJ whole genome shotgun (WGS) entry which is preliminary data.</text>
</comment>
<dbReference type="Proteomes" id="UP000014463">
    <property type="component" value="Unassembled WGS sequence"/>
</dbReference>
<dbReference type="Pfam" id="PF09361">
    <property type="entry name" value="Phasin_2"/>
    <property type="match status" value="1"/>
</dbReference>
<dbReference type="InterPro" id="IPR018968">
    <property type="entry name" value="Phasin"/>
</dbReference>
<evidence type="ECO:0000313" key="3">
    <source>
        <dbReference type="EMBL" id="EPC00946.1"/>
    </source>
</evidence>
<gene>
    <name evidence="3" type="ORF">L861_15420</name>
</gene>
<dbReference type="NCBIfam" id="TIGR02809">
    <property type="entry name" value="phasin_3"/>
    <property type="match status" value="1"/>
</dbReference>
<accession>S2L874</accession>
<dbReference type="AlphaFoldDB" id="S2L874"/>
<organism evidence="3 4">
    <name type="scientific">Litchfieldella anticariensis (strain DSM 16096 / CECT 5854 / CIP 108499 / LMG 22089 / FP35)</name>
    <name type="common">Halomonas anticariensis</name>
    <dbReference type="NCBI Taxonomy" id="1121939"/>
    <lineage>
        <taxon>Bacteria</taxon>
        <taxon>Pseudomonadati</taxon>
        <taxon>Pseudomonadota</taxon>
        <taxon>Gammaproteobacteria</taxon>
        <taxon>Oceanospirillales</taxon>
        <taxon>Halomonadaceae</taxon>
        <taxon>Litchfieldella</taxon>
    </lineage>
</organism>
<dbReference type="PATRIC" id="fig|1121939.11.peg.3602"/>
<dbReference type="STRING" id="1121939.L861_15420"/>